<dbReference type="Proteomes" id="UP000219565">
    <property type="component" value="Unassembled WGS sequence"/>
</dbReference>
<dbReference type="EMBL" id="OBEG01000007">
    <property type="protein sequence ID" value="SNY89057.1"/>
    <property type="molecule type" value="Genomic_DNA"/>
</dbReference>
<name>A0A285LY24_9NOCA</name>
<evidence type="ECO:0000313" key="1">
    <source>
        <dbReference type="EMBL" id="SNY89057.1"/>
    </source>
</evidence>
<keyword evidence="2" id="KW-1185">Reference proteome</keyword>
<protein>
    <submittedName>
        <fullName evidence="1">Uncharacterized protein</fullName>
    </submittedName>
</protein>
<gene>
    <name evidence="1" type="ORF">SAMN04244553_6056</name>
</gene>
<proteinExistence type="predicted"/>
<accession>A0A285LY24</accession>
<reference evidence="1 2" key="1">
    <citation type="submission" date="2017-09" db="EMBL/GenBank/DDBJ databases">
        <authorList>
            <person name="Ehlers B."/>
            <person name="Leendertz F.H."/>
        </authorList>
    </citation>
    <scope>NUCLEOTIDE SEQUENCE [LARGE SCALE GENOMIC DNA]</scope>
    <source>
        <strain evidence="1 2">DSM 45537</strain>
    </source>
</reference>
<dbReference type="AlphaFoldDB" id="A0A285LY24"/>
<organism evidence="1 2">
    <name type="scientific">Nocardia amikacinitolerans</name>
    <dbReference type="NCBI Taxonomy" id="756689"/>
    <lineage>
        <taxon>Bacteria</taxon>
        <taxon>Bacillati</taxon>
        <taxon>Actinomycetota</taxon>
        <taxon>Actinomycetes</taxon>
        <taxon>Mycobacteriales</taxon>
        <taxon>Nocardiaceae</taxon>
        <taxon>Nocardia</taxon>
    </lineage>
</organism>
<evidence type="ECO:0000313" key="2">
    <source>
        <dbReference type="Proteomes" id="UP000219565"/>
    </source>
</evidence>
<sequence length="222" mass="24999">MSRVIVVGRLSRSHVSARWSAECWDRGDRAFGRVRGRGDRVFGGVRGRDRWVRRSGGFRPGRQVGSAVRLGHVSPRSMCPNSLPTSVFLERCWARWVPYPAYLPQLRSVGAASGVVIWLWLRLGRAASGSWWVELRCWVVVACRSRAVVHSARTSTGAVWRGQRSRAGPMRRRCARCGRRGCPRKSTVVKWLLVDLEQPPFDYRRIHFSIDGSQMVAGGLTG</sequence>